<dbReference type="AlphaFoldDB" id="A0A2G2Z5W3"/>
<organism evidence="1 2">
    <name type="scientific">Capsicum annuum</name>
    <name type="common">Capsicum pepper</name>
    <dbReference type="NCBI Taxonomy" id="4072"/>
    <lineage>
        <taxon>Eukaryota</taxon>
        <taxon>Viridiplantae</taxon>
        <taxon>Streptophyta</taxon>
        <taxon>Embryophyta</taxon>
        <taxon>Tracheophyta</taxon>
        <taxon>Spermatophyta</taxon>
        <taxon>Magnoliopsida</taxon>
        <taxon>eudicotyledons</taxon>
        <taxon>Gunneridae</taxon>
        <taxon>Pentapetalae</taxon>
        <taxon>asterids</taxon>
        <taxon>lamiids</taxon>
        <taxon>Solanales</taxon>
        <taxon>Solanaceae</taxon>
        <taxon>Solanoideae</taxon>
        <taxon>Capsiceae</taxon>
        <taxon>Capsicum</taxon>
    </lineage>
</organism>
<evidence type="ECO:0000313" key="2">
    <source>
        <dbReference type="Proteomes" id="UP000222542"/>
    </source>
</evidence>
<dbReference type="OMA" id="QEREHMA"/>
<dbReference type="CDD" id="cd09272">
    <property type="entry name" value="RNase_HI_RT_Ty1"/>
    <property type="match status" value="1"/>
</dbReference>
<sequence>MRISRDRSVGTLHLSQEQYVEKVMDKFRVNDAKPRTTLLANHIKLSKEQSQKTAQEREHMALVLYASAVRSLMYAMVCTRPDIANAVGVVSSTSLCFGNGEVIMQGFFYADLGGDVYSSMSTSRYIYTIGGTTESWMSRLQKYVALLSTEAEYVAIVEVGKEMIWLTNYLEEVGKKKLKNILYIDS</sequence>
<name>A0A2G2Z5W3_CAPAN</name>
<evidence type="ECO:0000313" key="1">
    <source>
        <dbReference type="EMBL" id="PHT77383.1"/>
    </source>
</evidence>
<comment type="caution">
    <text evidence="1">The sequence shown here is derived from an EMBL/GenBank/DDBJ whole genome shotgun (WGS) entry which is preliminary data.</text>
</comment>
<dbReference type="Proteomes" id="UP000222542">
    <property type="component" value="Unassembled WGS sequence"/>
</dbReference>
<reference evidence="1 2" key="1">
    <citation type="journal article" date="2014" name="Nat. Genet.">
        <title>Genome sequence of the hot pepper provides insights into the evolution of pungency in Capsicum species.</title>
        <authorList>
            <person name="Kim S."/>
            <person name="Park M."/>
            <person name="Yeom S.I."/>
            <person name="Kim Y.M."/>
            <person name="Lee J.M."/>
            <person name="Lee H.A."/>
            <person name="Seo E."/>
            <person name="Choi J."/>
            <person name="Cheong K."/>
            <person name="Kim K.T."/>
            <person name="Jung K."/>
            <person name="Lee G.W."/>
            <person name="Oh S.K."/>
            <person name="Bae C."/>
            <person name="Kim S.B."/>
            <person name="Lee H.Y."/>
            <person name="Kim S.Y."/>
            <person name="Kim M.S."/>
            <person name="Kang B.C."/>
            <person name="Jo Y.D."/>
            <person name="Yang H.B."/>
            <person name="Jeong H.J."/>
            <person name="Kang W.H."/>
            <person name="Kwon J.K."/>
            <person name="Shin C."/>
            <person name="Lim J.Y."/>
            <person name="Park J.H."/>
            <person name="Huh J.H."/>
            <person name="Kim J.S."/>
            <person name="Kim B.D."/>
            <person name="Cohen O."/>
            <person name="Paran I."/>
            <person name="Suh M.C."/>
            <person name="Lee S.B."/>
            <person name="Kim Y.K."/>
            <person name="Shin Y."/>
            <person name="Noh S.J."/>
            <person name="Park J."/>
            <person name="Seo Y.S."/>
            <person name="Kwon S.Y."/>
            <person name="Kim H.A."/>
            <person name="Park J.M."/>
            <person name="Kim H.J."/>
            <person name="Choi S.B."/>
            <person name="Bosland P.W."/>
            <person name="Reeves G."/>
            <person name="Jo S.H."/>
            <person name="Lee B.W."/>
            <person name="Cho H.T."/>
            <person name="Choi H.S."/>
            <person name="Lee M.S."/>
            <person name="Yu Y."/>
            <person name="Do Choi Y."/>
            <person name="Park B.S."/>
            <person name="van Deynze A."/>
            <person name="Ashrafi H."/>
            <person name="Hill T."/>
            <person name="Kim W.T."/>
            <person name="Pai H.S."/>
            <person name="Ahn H.K."/>
            <person name="Yeam I."/>
            <person name="Giovannoni J.J."/>
            <person name="Rose J.K."/>
            <person name="Sorensen I."/>
            <person name="Lee S.J."/>
            <person name="Kim R.W."/>
            <person name="Choi I.Y."/>
            <person name="Choi B.S."/>
            <person name="Lim J.S."/>
            <person name="Lee Y.H."/>
            <person name="Choi D."/>
        </authorList>
    </citation>
    <scope>NUCLEOTIDE SEQUENCE [LARGE SCALE GENOMIC DNA]</scope>
    <source>
        <strain evidence="2">cv. CM334</strain>
    </source>
</reference>
<protein>
    <recommendedName>
        <fullName evidence="3">Retrovirus-related Pol polyprotein from transposon TNT 1-94</fullName>
    </recommendedName>
</protein>
<reference evidence="1 2" key="2">
    <citation type="journal article" date="2017" name="Genome Biol.">
        <title>New reference genome sequences of hot pepper reveal the massive evolution of plant disease-resistance genes by retroduplication.</title>
        <authorList>
            <person name="Kim S."/>
            <person name="Park J."/>
            <person name="Yeom S.I."/>
            <person name="Kim Y.M."/>
            <person name="Seo E."/>
            <person name="Kim K.T."/>
            <person name="Kim M.S."/>
            <person name="Lee J.M."/>
            <person name="Cheong K."/>
            <person name="Shin H.S."/>
            <person name="Kim S.B."/>
            <person name="Han K."/>
            <person name="Lee J."/>
            <person name="Park M."/>
            <person name="Lee H.A."/>
            <person name="Lee H.Y."/>
            <person name="Lee Y."/>
            <person name="Oh S."/>
            <person name="Lee J.H."/>
            <person name="Choi E."/>
            <person name="Choi E."/>
            <person name="Lee S.E."/>
            <person name="Jeon J."/>
            <person name="Kim H."/>
            <person name="Choi G."/>
            <person name="Song H."/>
            <person name="Lee J."/>
            <person name="Lee S.C."/>
            <person name="Kwon J.K."/>
            <person name="Lee H.Y."/>
            <person name="Koo N."/>
            <person name="Hong Y."/>
            <person name="Kim R.W."/>
            <person name="Kang W.H."/>
            <person name="Huh J.H."/>
            <person name="Kang B.C."/>
            <person name="Yang T.J."/>
            <person name="Lee Y.H."/>
            <person name="Bennetzen J.L."/>
            <person name="Choi D."/>
        </authorList>
    </citation>
    <scope>NUCLEOTIDE SEQUENCE [LARGE SCALE GENOMIC DNA]</scope>
    <source>
        <strain evidence="2">cv. CM334</strain>
    </source>
</reference>
<accession>A0A2G2Z5W3</accession>
<dbReference type="STRING" id="4072.A0A2G2Z5W3"/>
<dbReference type="PANTHER" id="PTHR11439:SF467">
    <property type="entry name" value="INTEGRASE CATALYTIC DOMAIN-CONTAINING PROTEIN"/>
    <property type="match status" value="1"/>
</dbReference>
<dbReference type="Gramene" id="PHT77383">
    <property type="protein sequence ID" value="PHT77383"/>
    <property type="gene ID" value="T459_20905"/>
</dbReference>
<keyword evidence="2" id="KW-1185">Reference proteome</keyword>
<proteinExistence type="predicted"/>
<evidence type="ECO:0008006" key="3">
    <source>
        <dbReference type="Google" id="ProtNLM"/>
    </source>
</evidence>
<dbReference type="PANTHER" id="PTHR11439">
    <property type="entry name" value="GAG-POL-RELATED RETROTRANSPOSON"/>
    <property type="match status" value="1"/>
</dbReference>
<gene>
    <name evidence="1" type="ORF">T459_20905</name>
</gene>
<dbReference type="EMBL" id="AYRZ02000007">
    <property type="protein sequence ID" value="PHT77383.1"/>
    <property type="molecule type" value="Genomic_DNA"/>
</dbReference>